<proteinExistence type="predicted"/>
<dbReference type="EMBL" id="JAHLQT010027705">
    <property type="protein sequence ID" value="KAG7162441.1"/>
    <property type="molecule type" value="Genomic_DNA"/>
</dbReference>
<organism evidence="1 2">
    <name type="scientific">Homarus americanus</name>
    <name type="common">American lobster</name>
    <dbReference type="NCBI Taxonomy" id="6706"/>
    <lineage>
        <taxon>Eukaryota</taxon>
        <taxon>Metazoa</taxon>
        <taxon>Ecdysozoa</taxon>
        <taxon>Arthropoda</taxon>
        <taxon>Crustacea</taxon>
        <taxon>Multicrustacea</taxon>
        <taxon>Malacostraca</taxon>
        <taxon>Eumalacostraca</taxon>
        <taxon>Eucarida</taxon>
        <taxon>Decapoda</taxon>
        <taxon>Pleocyemata</taxon>
        <taxon>Astacidea</taxon>
        <taxon>Nephropoidea</taxon>
        <taxon>Nephropidae</taxon>
        <taxon>Homarus</taxon>
    </lineage>
</organism>
<comment type="caution">
    <text evidence="1">The sequence shown here is derived from an EMBL/GenBank/DDBJ whole genome shotgun (WGS) entry which is preliminary data.</text>
</comment>
<gene>
    <name evidence="1" type="ORF">Hamer_G007981</name>
</gene>
<dbReference type="Proteomes" id="UP000747542">
    <property type="component" value="Unassembled WGS sequence"/>
</dbReference>
<evidence type="ECO:0000313" key="2">
    <source>
        <dbReference type="Proteomes" id="UP000747542"/>
    </source>
</evidence>
<reference evidence="1" key="1">
    <citation type="journal article" date="2021" name="Sci. Adv.">
        <title>The American lobster genome reveals insights on longevity, neural, and immune adaptations.</title>
        <authorList>
            <person name="Polinski J.M."/>
            <person name="Zimin A.V."/>
            <person name="Clark K.F."/>
            <person name="Kohn A.B."/>
            <person name="Sadowski N."/>
            <person name="Timp W."/>
            <person name="Ptitsyn A."/>
            <person name="Khanna P."/>
            <person name="Romanova D.Y."/>
            <person name="Williams P."/>
            <person name="Greenwood S.J."/>
            <person name="Moroz L.L."/>
            <person name="Walt D.R."/>
            <person name="Bodnar A.G."/>
        </authorList>
    </citation>
    <scope>NUCLEOTIDE SEQUENCE</scope>
    <source>
        <strain evidence="1">GMGI-L3</strain>
    </source>
</reference>
<name>A0A8J5MT57_HOMAM</name>
<dbReference type="AlphaFoldDB" id="A0A8J5MT57"/>
<accession>A0A8J5MT57</accession>
<sequence length="109" mass="11630">MEKIAAVLWCVVVAGMFRIGTSQMLLPSAEREVLSGLGQAVAAILEGIPDSKCIPIFFIDGTTSHVTVMKELGQSTRNPWGVGVFEVAVDGQDANVTQAQLSRVVDEAR</sequence>
<feature type="non-terminal residue" evidence="1">
    <location>
        <position position="1"/>
    </location>
</feature>
<protein>
    <submittedName>
        <fullName evidence="1">Uncharacterized protein</fullName>
    </submittedName>
</protein>
<evidence type="ECO:0000313" key="1">
    <source>
        <dbReference type="EMBL" id="KAG7162441.1"/>
    </source>
</evidence>
<keyword evidence="2" id="KW-1185">Reference proteome</keyword>